<evidence type="ECO:0000256" key="4">
    <source>
        <dbReference type="ARBA" id="ARBA00004286"/>
    </source>
</evidence>
<keyword evidence="17" id="KW-0378">Hydrolase</keyword>
<comment type="catalytic activity">
    <reaction evidence="26">
        <text>L-glutaminyl-[protein] + L-lysyl-[protein] = [protein]-L-lysyl-N(6)-5-L-glutamyl-[protein] + NH4(+)</text>
        <dbReference type="Rhea" id="RHEA:54816"/>
        <dbReference type="Rhea" id="RHEA-COMP:9752"/>
        <dbReference type="Rhea" id="RHEA-COMP:10207"/>
        <dbReference type="Rhea" id="RHEA-COMP:14005"/>
        <dbReference type="ChEBI" id="CHEBI:28938"/>
        <dbReference type="ChEBI" id="CHEBI:29969"/>
        <dbReference type="ChEBI" id="CHEBI:30011"/>
        <dbReference type="ChEBI" id="CHEBI:138370"/>
        <dbReference type="EC" id="2.3.2.13"/>
    </reaction>
    <physiologicalReaction direction="left-to-right" evidence="26">
        <dbReference type="Rhea" id="RHEA:54817"/>
    </physiologicalReaction>
</comment>
<name>A0A6J2WB25_CHACN</name>
<evidence type="ECO:0000256" key="40">
    <source>
        <dbReference type="ARBA" id="ARBA00048365"/>
    </source>
</evidence>
<evidence type="ECO:0000256" key="5">
    <source>
        <dbReference type="ARBA" id="ARBA00004498"/>
    </source>
</evidence>
<dbReference type="RefSeq" id="XP_030642560.1">
    <property type="nucleotide sequence ID" value="XM_030786700.1"/>
</dbReference>
<evidence type="ECO:0000256" key="22">
    <source>
        <dbReference type="ARBA" id="ARBA00023242"/>
    </source>
</evidence>
<dbReference type="Gene3D" id="3.90.260.10">
    <property type="entry name" value="Transglutaminase-like"/>
    <property type="match status" value="1"/>
</dbReference>
<evidence type="ECO:0000313" key="44">
    <source>
        <dbReference type="Proteomes" id="UP000504632"/>
    </source>
</evidence>
<dbReference type="PANTHER" id="PTHR11590">
    <property type="entry name" value="PROTEIN-GLUTAMINE GAMMA-GLUTAMYLTRANSFERASE"/>
    <property type="match status" value="1"/>
</dbReference>
<evidence type="ECO:0000256" key="39">
    <source>
        <dbReference type="ARBA" id="ARBA00048230"/>
    </source>
</evidence>
<evidence type="ECO:0000256" key="2">
    <source>
        <dbReference type="ARBA" id="ARBA00004173"/>
    </source>
</evidence>
<comment type="catalytic activity">
    <reaction evidence="38">
        <text>L-glutaminyl-[protein] + histamine = 5-histaminyl-L-glutamyl-[protein] + NH4(+)</text>
        <dbReference type="Rhea" id="RHEA:66564"/>
        <dbReference type="Rhea" id="RHEA-COMP:10207"/>
        <dbReference type="Rhea" id="RHEA-COMP:17056"/>
        <dbReference type="ChEBI" id="CHEBI:28938"/>
        <dbReference type="ChEBI" id="CHEBI:30011"/>
        <dbReference type="ChEBI" id="CHEBI:58432"/>
        <dbReference type="ChEBI" id="CHEBI:167179"/>
    </reaction>
    <physiologicalReaction direction="left-to-right" evidence="38">
        <dbReference type="Rhea" id="RHEA:66565"/>
    </physiologicalReaction>
</comment>
<feature type="binding site" evidence="42">
    <location>
        <position position="390"/>
    </location>
    <ligand>
        <name>Ca(2+)</name>
        <dbReference type="ChEBI" id="CHEBI:29108"/>
    </ligand>
</feature>
<feature type="binding site" evidence="42">
    <location>
        <position position="392"/>
    </location>
    <ligand>
        <name>Ca(2+)</name>
        <dbReference type="ChEBI" id="CHEBI:29108"/>
    </ligand>
</feature>
<evidence type="ECO:0000256" key="17">
    <source>
        <dbReference type="ARBA" id="ARBA00022801"/>
    </source>
</evidence>
<dbReference type="PANTHER" id="PTHR11590:SF6">
    <property type="entry name" value="PROTEIN-GLUTAMINE GAMMA-GLUTAMYLTRANSFERASE 2"/>
    <property type="match status" value="1"/>
</dbReference>
<feature type="binding site" evidence="42">
    <location>
        <position position="439"/>
    </location>
    <ligand>
        <name>Ca(2+)</name>
        <dbReference type="ChEBI" id="CHEBI:29108"/>
    </ligand>
</feature>
<dbReference type="GO" id="GO:0046872">
    <property type="term" value="F:metal ion binding"/>
    <property type="evidence" value="ECO:0007669"/>
    <property type="project" value="UniProtKB-KW"/>
</dbReference>
<evidence type="ECO:0000256" key="30">
    <source>
        <dbReference type="ARBA" id="ARBA00041677"/>
    </source>
</evidence>
<evidence type="ECO:0000256" key="34">
    <source>
        <dbReference type="ARBA" id="ARBA00042912"/>
    </source>
</evidence>
<evidence type="ECO:0000256" key="16">
    <source>
        <dbReference type="ARBA" id="ARBA00022741"/>
    </source>
</evidence>
<dbReference type="Pfam" id="PF00868">
    <property type="entry name" value="Transglut_N"/>
    <property type="match status" value="1"/>
</dbReference>
<evidence type="ECO:0000313" key="45">
    <source>
        <dbReference type="RefSeq" id="XP_030642560.1"/>
    </source>
</evidence>
<dbReference type="GO" id="GO:0050568">
    <property type="term" value="F:protein-glutamine glutaminase activity"/>
    <property type="evidence" value="ECO:0007669"/>
    <property type="project" value="UniProtKB-EC"/>
</dbReference>
<dbReference type="PIRSF" id="PIRSF000459">
    <property type="entry name" value="TGM_EBP42"/>
    <property type="match status" value="1"/>
</dbReference>
<dbReference type="FunFam" id="2.60.40.10:FF:000278">
    <property type="entry name" value="Protein-glutamine gamma-glutamyltransferase 2"/>
    <property type="match status" value="1"/>
</dbReference>
<dbReference type="Proteomes" id="UP000504632">
    <property type="component" value="Chromosome 10"/>
</dbReference>
<dbReference type="GO" id="GO:0005634">
    <property type="term" value="C:nucleus"/>
    <property type="evidence" value="ECO:0007669"/>
    <property type="project" value="UniProtKB-SubCell"/>
</dbReference>
<gene>
    <name evidence="45" type="primary">tgm2a</name>
</gene>
<dbReference type="InterPro" id="IPR023608">
    <property type="entry name" value="Transglutaminase_animal"/>
</dbReference>
<keyword evidence="16" id="KW-0547">Nucleotide-binding</keyword>
<feature type="binding site" evidence="42">
    <location>
        <position position="444"/>
    </location>
    <ligand>
        <name>Ca(2+)</name>
        <dbReference type="ChEBI" id="CHEBI:29108"/>
    </ligand>
</feature>
<feature type="active site" evidence="41">
    <location>
        <position position="327"/>
    </location>
</feature>
<keyword evidence="8" id="KW-0158">Chromosome</keyword>
<evidence type="ECO:0000256" key="33">
    <source>
        <dbReference type="ARBA" id="ARBA00042239"/>
    </source>
</evidence>
<dbReference type="EC" id="2.3.2.13" evidence="24"/>
<dbReference type="InterPro" id="IPR002931">
    <property type="entry name" value="Transglutaminase-like"/>
</dbReference>
<evidence type="ECO:0000256" key="24">
    <source>
        <dbReference type="ARBA" id="ARBA00024222"/>
    </source>
</evidence>
<reference evidence="45" key="1">
    <citation type="submission" date="2025-08" db="UniProtKB">
        <authorList>
            <consortium name="RefSeq"/>
        </authorList>
    </citation>
    <scope>IDENTIFICATION</scope>
</reference>
<evidence type="ECO:0000256" key="41">
    <source>
        <dbReference type="PIRSR" id="PIRSR000459-1"/>
    </source>
</evidence>
<comment type="subcellular location">
    <subcellularLocation>
        <location evidence="3">Cell membrane</location>
    </subcellularLocation>
    <subcellularLocation>
        <location evidence="4">Chromosome</location>
    </subcellularLocation>
    <subcellularLocation>
        <location evidence="6">Cytoplasm</location>
        <location evidence="6">Cytosol</location>
    </subcellularLocation>
    <subcellularLocation>
        <location evidence="2">Mitochondrion</location>
    </subcellularLocation>
    <subcellularLocation>
        <location evidence="1">Nucleus</location>
    </subcellularLocation>
    <subcellularLocation>
        <location evidence="5">Secreted</location>
        <location evidence="5">Extracellular space</location>
        <location evidence="5">Extracellular matrix</location>
    </subcellularLocation>
</comment>
<evidence type="ECO:0000256" key="35">
    <source>
        <dbReference type="ARBA" id="ARBA00043104"/>
    </source>
</evidence>
<dbReference type="SMART" id="SM00460">
    <property type="entry name" value="TGc"/>
    <property type="match status" value="1"/>
</dbReference>
<dbReference type="GO" id="GO:0005694">
    <property type="term" value="C:chromosome"/>
    <property type="evidence" value="ECO:0007669"/>
    <property type="project" value="UniProtKB-SubCell"/>
</dbReference>
<evidence type="ECO:0000256" key="27">
    <source>
        <dbReference type="ARBA" id="ARBA00039019"/>
    </source>
</evidence>
<dbReference type="SUPFAM" id="SSF49309">
    <property type="entry name" value="Transglutaminase, two C-terminal domains"/>
    <property type="match status" value="2"/>
</dbReference>
<dbReference type="GO" id="GO:0005525">
    <property type="term" value="F:GTP binding"/>
    <property type="evidence" value="ECO:0007669"/>
    <property type="project" value="UniProtKB-KW"/>
</dbReference>
<comment type="catalytic activity">
    <reaction evidence="39">
        <text>L-glutaminyl-[protein] + (R)-noradrenaline = 5-(R)-noradrenalinyl-L-glutamyl-[protein] + NH4(+)</text>
        <dbReference type="Rhea" id="RHEA:66560"/>
        <dbReference type="Rhea" id="RHEA-COMP:10207"/>
        <dbReference type="Rhea" id="RHEA-COMP:17054"/>
        <dbReference type="ChEBI" id="CHEBI:28938"/>
        <dbReference type="ChEBI" id="CHEBI:30011"/>
        <dbReference type="ChEBI" id="CHEBI:72587"/>
        <dbReference type="ChEBI" id="CHEBI:167178"/>
    </reaction>
    <physiologicalReaction direction="left-to-right" evidence="39">
        <dbReference type="Rhea" id="RHEA:66561"/>
    </physiologicalReaction>
</comment>
<dbReference type="OrthoDB" id="437511at2759"/>
<dbReference type="GO" id="GO:0005829">
    <property type="term" value="C:cytosol"/>
    <property type="evidence" value="ECO:0007669"/>
    <property type="project" value="UniProtKB-SubCell"/>
</dbReference>
<dbReference type="AlphaFoldDB" id="A0A6J2WB25"/>
<evidence type="ECO:0000256" key="26">
    <source>
        <dbReference type="ARBA" id="ARBA00036876"/>
    </source>
</evidence>
<keyword evidence="20" id="KW-0342">GTP-binding</keyword>
<evidence type="ECO:0000256" key="31">
    <source>
        <dbReference type="ARBA" id="ARBA00042099"/>
    </source>
</evidence>
<feature type="active site" evidence="41">
    <location>
        <position position="350"/>
    </location>
</feature>
<proteinExistence type="inferred from homology"/>
<keyword evidence="12" id="KW-0272">Extracellular matrix</keyword>
<protein>
    <recommendedName>
        <fullName evidence="28">Protein-glutamine gamma-glutamyltransferase 2</fullName>
        <ecNumber evidence="24">2.3.2.13</ecNumber>
        <ecNumber evidence="27">3.5.1.44</ecNumber>
    </recommendedName>
    <alternativeName>
        <fullName evidence="31">Isopeptidase TGM2</fullName>
    </alternativeName>
    <alternativeName>
        <fullName evidence="33">Protein-glutamine deamidase TGM2</fullName>
    </alternativeName>
    <alternativeName>
        <fullName evidence="32">Protein-glutamine dopaminyltransferase TGM2</fullName>
    </alternativeName>
    <alternativeName>
        <fullName evidence="35">Protein-glutamine histaminyltransferase TGM2</fullName>
    </alternativeName>
    <alternativeName>
        <fullName evidence="36">Protein-glutamine noradrenalinyltransferase TGM2</fullName>
    </alternativeName>
    <alternativeName>
        <fullName evidence="34">Protein-glutamine serotonyltransferase TGM2</fullName>
    </alternativeName>
    <alternativeName>
        <fullName evidence="30">Tissue transglutaminase</fullName>
    </alternativeName>
    <alternativeName>
        <fullName evidence="29">Transglutaminase-2</fullName>
    </alternativeName>
</protein>
<evidence type="ECO:0000256" key="19">
    <source>
        <dbReference type="ARBA" id="ARBA00023128"/>
    </source>
</evidence>
<keyword evidence="23" id="KW-0012">Acyltransferase</keyword>
<keyword evidence="15 42" id="KW-0479">Metal-binding</keyword>
<dbReference type="CTD" id="447909"/>
<evidence type="ECO:0000259" key="43">
    <source>
        <dbReference type="SMART" id="SM00460"/>
    </source>
</evidence>
<evidence type="ECO:0000256" key="14">
    <source>
        <dbReference type="ARBA" id="ARBA00022679"/>
    </source>
</evidence>
<feature type="domain" description="Transglutaminase-like" evidence="43">
    <location>
        <begin position="263"/>
        <end position="353"/>
    </location>
</feature>
<evidence type="ECO:0000256" key="23">
    <source>
        <dbReference type="ARBA" id="ARBA00023315"/>
    </source>
</evidence>
<dbReference type="Gene3D" id="2.60.40.10">
    <property type="entry name" value="Immunoglobulins"/>
    <property type="match status" value="3"/>
</dbReference>
<dbReference type="GO" id="GO:0005886">
    <property type="term" value="C:plasma membrane"/>
    <property type="evidence" value="ECO:0007669"/>
    <property type="project" value="UniProtKB-SubCell"/>
</dbReference>
<dbReference type="InterPro" id="IPR013808">
    <property type="entry name" value="Transglutaminase_AS"/>
</dbReference>
<dbReference type="InParanoid" id="A0A6J2WB25"/>
<keyword evidence="11" id="KW-0964">Secreted</keyword>
<evidence type="ECO:0000256" key="12">
    <source>
        <dbReference type="ARBA" id="ARBA00022530"/>
    </source>
</evidence>
<dbReference type="InterPro" id="IPR036985">
    <property type="entry name" value="Transglutaminase-like_sf"/>
</dbReference>
<evidence type="ECO:0000256" key="28">
    <source>
        <dbReference type="ARBA" id="ARBA00040561"/>
    </source>
</evidence>
<dbReference type="SUPFAM" id="SSF54001">
    <property type="entry name" value="Cysteine proteinases"/>
    <property type="match status" value="1"/>
</dbReference>
<evidence type="ECO:0000256" key="36">
    <source>
        <dbReference type="ARBA" id="ARBA00043138"/>
    </source>
</evidence>
<evidence type="ECO:0000256" key="11">
    <source>
        <dbReference type="ARBA" id="ARBA00022525"/>
    </source>
</evidence>
<evidence type="ECO:0000256" key="1">
    <source>
        <dbReference type="ARBA" id="ARBA00004123"/>
    </source>
</evidence>
<evidence type="ECO:0000256" key="29">
    <source>
        <dbReference type="ARBA" id="ARBA00041650"/>
    </source>
</evidence>
<dbReference type="InterPro" id="IPR036238">
    <property type="entry name" value="Transglutaminase_C_sf"/>
</dbReference>
<dbReference type="Pfam" id="PF01841">
    <property type="entry name" value="Transglut_core"/>
    <property type="match status" value="1"/>
</dbReference>
<evidence type="ECO:0000256" key="15">
    <source>
        <dbReference type="ARBA" id="ARBA00022723"/>
    </source>
</evidence>
<dbReference type="InterPro" id="IPR038765">
    <property type="entry name" value="Papain-like_cys_pep_sf"/>
</dbReference>
<dbReference type="InterPro" id="IPR014756">
    <property type="entry name" value="Ig_E-set"/>
</dbReference>
<evidence type="ECO:0000256" key="8">
    <source>
        <dbReference type="ARBA" id="ARBA00022454"/>
    </source>
</evidence>
<evidence type="ECO:0000256" key="3">
    <source>
        <dbReference type="ARBA" id="ARBA00004236"/>
    </source>
</evidence>
<evidence type="ECO:0000256" key="21">
    <source>
        <dbReference type="ARBA" id="ARBA00023136"/>
    </source>
</evidence>
<comment type="cofactor">
    <cofactor evidence="42">
        <name>Ca(2+)</name>
        <dbReference type="ChEBI" id="CHEBI:29108"/>
    </cofactor>
    <text evidence="42">Binds 1 Ca(2+) ion per subunit.</text>
</comment>
<organism evidence="44 45">
    <name type="scientific">Chanos chanos</name>
    <name type="common">Milkfish</name>
    <name type="synonym">Mugil chanos</name>
    <dbReference type="NCBI Taxonomy" id="29144"/>
    <lineage>
        <taxon>Eukaryota</taxon>
        <taxon>Metazoa</taxon>
        <taxon>Chordata</taxon>
        <taxon>Craniata</taxon>
        <taxon>Vertebrata</taxon>
        <taxon>Euteleostomi</taxon>
        <taxon>Actinopterygii</taxon>
        <taxon>Neopterygii</taxon>
        <taxon>Teleostei</taxon>
        <taxon>Ostariophysi</taxon>
        <taxon>Gonorynchiformes</taxon>
        <taxon>Chanidae</taxon>
        <taxon>Chanos</taxon>
    </lineage>
</organism>
<feature type="active site" evidence="41">
    <location>
        <position position="271"/>
    </location>
</feature>
<dbReference type="FunFam" id="3.90.260.10:FF:000001">
    <property type="entry name" value="Protein-glutamine gamma-glutamyltransferase 2"/>
    <property type="match status" value="1"/>
</dbReference>
<dbReference type="InterPro" id="IPR050779">
    <property type="entry name" value="Transglutaminase"/>
</dbReference>
<dbReference type="EC" id="3.5.1.44" evidence="27"/>
<evidence type="ECO:0000256" key="25">
    <source>
        <dbReference type="ARBA" id="ARBA00036377"/>
    </source>
</evidence>
<dbReference type="FunFam" id="2.60.40.10:FF:000090">
    <property type="entry name" value="Protein-glutamine gamma-glutamyltransferase 2"/>
    <property type="match status" value="1"/>
</dbReference>
<dbReference type="Pfam" id="PF00927">
    <property type="entry name" value="Transglut_C"/>
    <property type="match status" value="2"/>
</dbReference>
<evidence type="ECO:0000256" key="37">
    <source>
        <dbReference type="ARBA" id="ARBA00047868"/>
    </source>
</evidence>
<dbReference type="GO" id="GO:0005739">
    <property type="term" value="C:mitochondrion"/>
    <property type="evidence" value="ECO:0007669"/>
    <property type="project" value="UniProtKB-SubCell"/>
</dbReference>
<evidence type="ECO:0000256" key="6">
    <source>
        <dbReference type="ARBA" id="ARBA00004514"/>
    </source>
</evidence>
<keyword evidence="44" id="KW-1185">Reference proteome</keyword>
<sequence length="679" mass="75835">MDQALDVAKCDLACKENNTEHHTVLFGVDQLIVRRGQPFTISLHLNQGIQPQNGINNLAFIAKTGPIPSEISGTQAKFGVSKFISRVFWSATVTVTSETIISVTICPSYNAPIGLYTLLLDQGQQFQLGEFVLLFNPWCKRDGVYMLSEEERQEYVLSQDGLIYRGTPLRMSALPWNFAQFEPGILDICLKILDKNLNYLKNADQDCSERNNPVYVTRVVSAMINSLDDRGVLVGNWSGDFSDGVPPTKWKESASILREWAEHGPVKYGQCWVFAAVACTVSRALGIPCRVVTNFGSAHDTNGDLLVKYFHHIDDETITEDSIWNFHVWNESWMTRPDLKLGYEGWQASDSTPQEMSDGIFCCGPVPVRAIKEGELTFLYDCPFLYAEVNADVEEYIILSNGEEIKVSGSTTEVGKNISTKAVGKNEREDITHLYKYPEDSEEERKVFEKAQKQSKLVMEDAEPGLHIRIKVPEEMVLGSDYEVLAIIKNNTPDIKSCKLMFYAQVETYNGKLGATCGLADLTDVRLTTGEEKQATLKLEYAQYGEIIRPEGMIRLIALLIDNATRELHRVTKTVLLTSPDITVIVDGEGKVNHELSVQVLLYNPLPEPLENCSFSAQSPNLTQGKTITQKVGTVGPGDYATTTFEFTPMMTGKRNVVVDFNSDKLSNITAYETIDITE</sequence>
<dbReference type="SUPFAM" id="SSF81296">
    <property type="entry name" value="E set domains"/>
    <property type="match status" value="1"/>
</dbReference>
<dbReference type="GO" id="GO:0008233">
    <property type="term" value="F:peptidase activity"/>
    <property type="evidence" value="ECO:0007669"/>
    <property type="project" value="UniProtKB-KW"/>
</dbReference>
<dbReference type="GO" id="GO:0003810">
    <property type="term" value="F:protein-glutamine gamma-glutamyltransferase activity"/>
    <property type="evidence" value="ECO:0007669"/>
    <property type="project" value="UniProtKB-EC"/>
</dbReference>
<keyword evidence="22" id="KW-0539">Nucleus</keyword>
<accession>A0A6J2WB25</accession>
<dbReference type="GO" id="GO:0007399">
    <property type="term" value="P:nervous system development"/>
    <property type="evidence" value="ECO:0007669"/>
    <property type="project" value="UniProtKB-ARBA"/>
</dbReference>
<evidence type="ECO:0000256" key="38">
    <source>
        <dbReference type="ARBA" id="ARBA00047876"/>
    </source>
</evidence>
<comment type="catalytic activity">
    <reaction evidence="25">
        <text>L-glutaminyl-[protein] + serotonin = 5-serotonyl-L-glutamyl-[protein] + NH4(+)</text>
        <dbReference type="Rhea" id="RHEA:66552"/>
        <dbReference type="Rhea" id="RHEA-COMP:10207"/>
        <dbReference type="Rhea" id="RHEA-COMP:17052"/>
        <dbReference type="ChEBI" id="CHEBI:28938"/>
        <dbReference type="ChEBI" id="CHEBI:30011"/>
        <dbReference type="ChEBI" id="CHEBI:167174"/>
        <dbReference type="ChEBI" id="CHEBI:350546"/>
    </reaction>
    <physiologicalReaction direction="left-to-right" evidence="25">
        <dbReference type="Rhea" id="RHEA:66553"/>
    </physiologicalReaction>
</comment>
<dbReference type="InterPro" id="IPR001102">
    <property type="entry name" value="Transglutaminase_N"/>
</dbReference>
<evidence type="ECO:0000256" key="42">
    <source>
        <dbReference type="PIRSR" id="PIRSR000459-2"/>
    </source>
</evidence>
<comment type="catalytic activity">
    <reaction evidence="40">
        <text>L-glutaminyl-[protein] + dopamine = 5-dopaminyl-L-glutamyl-[protein] + NH4(+)</text>
        <dbReference type="Rhea" id="RHEA:66556"/>
        <dbReference type="Rhea" id="RHEA-COMP:10207"/>
        <dbReference type="Rhea" id="RHEA-COMP:17053"/>
        <dbReference type="ChEBI" id="CHEBI:28938"/>
        <dbReference type="ChEBI" id="CHEBI:30011"/>
        <dbReference type="ChEBI" id="CHEBI:59905"/>
        <dbReference type="ChEBI" id="CHEBI:167175"/>
    </reaction>
    <physiologicalReaction direction="left-to-right" evidence="40">
        <dbReference type="Rhea" id="RHEA:66557"/>
    </physiologicalReaction>
</comment>
<comment type="catalytic activity">
    <reaction evidence="37">
        <text>L-glutaminyl-[protein] + H2O = L-glutamyl-[protein] + NH4(+)</text>
        <dbReference type="Rhea" id="RHEA:16441"/>
        <dbReference type="Rhea" id="RHEA-COMP:10207"/>
        <dbReference type="Rhea" id="RHEA-COMP:10208"/>
        <dbReference type="ChEBI" id="CHEBI:15377"/>
        <dbReference type="ChEBI" id="CHEBI:28938"/>
        <dbReference type="ChEBI" id="CHEBI:29973"/>
        <dbReference type="ChEBI" id="CHEBI:30011"/>
        <dbReference type="EC" id="3.5.1.44"/>
    </reaction>
    <physiologicalReaction direction="left-to-right" evidence="37">
        <dbReference type="Rhea" id="RHEA:16442"/>
    </physiologicalReaction>
</comment>
<evidence type="ECO:0000256" key="7">
    <source>
        <dbReference type="ARBA" id="ARBA00005968"/>
    </source>
</evidence>
<dbReference type="GeneID" id="115822781"/>
<keyword evidence="21" id="KW-0472">Membrane</keyword>
<evidence type="ECO:0000256" key="32">
    <source>
        <dbReference type="ARBA" id="ARBA00042105"/>
    </source>
</evidence>
<keyword evidence="19" id="KW-0496">Mitochondrion</keyword>
<keyword evidence="13" id="KW-0645">Protease</keyword>
<keyword evidence="10" id="KW-0963">Cytoplasm</keyword>
<evidence type="ECO:0000256" key="10">
    <source>
        <dbReference type="ARBA" id="ARBA00022490"/>
    </source>
</evidence>
<evidence type="ECO:0000256" key="13">
    <source>
        <dbReference type="ARBA" id="ARBA00022670"/>
    </source>
</evidence>
<keyword evidence="18 42" id="KW-0106">Calcium</keyword>
<dbReference type="GO" id="GO:0006508">
    <property type="term" value="P:proteolysis"/>
    <property type="evidence" value="ECO:0007669"/>
    <property type="project" value="UniProtKB-KW"/>
</dbReference>
<dbReference type="PROSITE" id="PS00547">
    <property type="entry name" value="TRANSGLUTAMINASES"/>
    <property type="match status" value="1"/>
</dbReference>
<evidence type="ECO:0000256" key="18">
    <source>
        <dbReference type="ARBA" id="ARBA00022837"/>
    </source>
</evidence>
<keyword evidence="9" id="KW-1003">Cell membrane</keyword>
<evidence type="ECO:0000256" key="9">
    <source>
        <dbReference type="ARBA" id="ARBA00022475"/>
    </source>
</evidence>
<keyword evidence="14" id="KW-0808">Transferase</keyword>
<comment type="similarity">
    <text evidence="7">Belongs to the transglutaminase superfamily. Transglutaminase family.</text>
</comment>
<dbReference type="InterPro" id="IPR013783">
    <property type="entry name" value="Ig-like_fold"/>
</dbReference>
<evidence type="ECO:0000256" key="20">
    <source>
        <dbReference type="ARBA" id="ARBA00023134"/>
    </source>
</evidence>
<dbReference type="InterPro" id="IPR008958">
    <property type="entry name" value="Transglutaminase_C"/>
</dbReference>